<name>A0A518G7B3_9BACT</name>
<dbReference type="OrthoDB" id="8526978at2"/>
<dbReference type="Pfam" id="PF00696">
    <property type="entry name" value="AA_kinase"/>
    <property type="match status" value="1"/>
</dbReference>
<dbReference type="AlphaFoldDB" id="A0A518G7B3"/>
<organism evidence="2 3">
    <name type="scientific">Aureliella helgolandensis</name>
    <dbReference type="NCBI Taxonomy" id="2527968"/>
    <lineage>
        <taxon>Bacteria</taxon>
        <taxon>Pseudomonadati</taxon>
        <taxon>Planctomycetota</taxon>
        <taxon>Planctomycetia</taxon>
        <taxon>Pirellulales</taxon>
        <taxon>Pirellulaceae</taxon>
        <taxon>Aureliella</taxon>
    </lineage>
</organism>
<dbReference type="EMBL" id="CP036298">
    <property type="protein sequence ID" value="QDV24477.1"/>
    <property type="molecule type" value="Genomic_DNA"/>
</dbReference>
<dbReference type="KEGG" id="ahel:Q31a_27950"/>
<dbReference type="Gene3D" id="3.40.1160.10">
    <property type="entry name" value="Acetylglutamate kinase-like"/>
    <property type="match status" value="1"/>
</dbReference>
<keyword evidence="2" id="KW-0418">Kinase</keyword>
<dbReference type="SUPFAM" id="SSF53633">
    <property type="entry name" value="Carbamate kinase-like"/>
    <property type="match status" value="1"/>
</dbReference>
<evidence type="ECO:0000259" key="1">
    <source>
        <dbReference type="Pfam" id="PF00696"/>
    </source>
</evidence>
<gene>
    <name evidence="2" type="ORF">Q31a_27950</name>
</gene>
<dbReference type="GO" id="GO:0016301">
    <property type="term" value="F:kinase activity"/>
    <property type="evidence" value="ECO:0007669"/>
    <property type="project" value="UniProtKB-KW"/>
</dbReference>
<dbReference type="RefSeq" id="WP_145078159.1">
    <property type="nucleotide sequence ID" value="NZ_CP036298.1"/>
</dbReference>
<evidence type="ECO:0000313" key="2">
    <source>
        <dbReference type="EMBL" id="QDV24477.1"/>
    </source>
</evidence>
<feature type="domain" description="Aspartate/glutamate/uridylate kinase" evidence="1">
    <location>
        <begin position="11"/>
        <end position="165"/>
    </location>
</feature>
<reference evidence="2 3" key="1">
    <citation type="submission" date="2019-02" db="EMBL/GenBank/DDBJ databases">
        <title>Deep-cultivation of Planctomycetes and their phenomic and genomic characterization uncovers novel biology.</title>
        <authorList>
            <person name="Wiegand S."/>
            <person name="Jogler M."/>
            <person name="Boedeker C."/>
            <person name="Pinto D."/>
            <person name="Vollmers J."/>
            <person name="Rivas-Marin E."/>
            <person name="Kohn T."/>
            <person name="Peeters S.H."/>
            <person name="Heuer A."/>
            <person name="Rast P."/>
            <person name="Oberbeckmann S."/>
            <person name="Bunk B."/>
            <person name="Jeske O."/>
            <person name="Meyerdierks A."/>
            <person name="Storesund J.E."/>
            <person name="Kallscheuer N."/>
            <person name="Luecker S."/>
            <person name="Lage O.M."/>
            <person name="Pohl T."/>
            <person name="Merkel B.J."/>
            <person name="Hornburger P."/>
            <person name="Mueller R.-W."/>
            <person name="Bruemmer F."/>
            <person name="Labrenz M."/>
            <person name="Spormann A.M."/>
            <person name="Op den Camp H."/>
            <person name="Overmann J."/>
            <person name="Amann R."/>
            <person name="Jetten M.S.M."/>
            <person name="Mascher T."/>
            <person name="Medema M.H."/>
            <person name="Devos D.P."/>
            <person name="Kaster A.-K."/>
            <person name="Ovreas L."/>
            <person name="Rohde M."/>
            <person name="Galperin M.Y."/>
            <person name="Jogler C."/>
        </authorList>
    </citation>
    <scope>NUCLEOTIDE SEQUENCE [LARGE SCALE GENOMIC DNA]</scope>
    <source>
        <strain evidence="2 3">Q31a</strain>
    </source>
</reference>
<evidence type="ECO:0000313" key="3">
    <source>
        <dbReference type="Proteomes" id="UP000318017"/>
    </source>
</evidence>
<protein>
    <submittedName>
        <fullName evidence="2">Amino acid kinase family protein</fullName>
    </submittedName>
</protein>
<accession>A0A518G7B3</accession>
<keyword evidence="3" id="KW-1185">Reference proteome</keyword>
<dbReference type="InterPro" id="IPR036393">
    <property type="entry name" value="AceGlu_kinase-like_sf"/>
</dbReference>
<keyword evidence="2" id="KW-0808">Transferase</keyword>
<proteinExistence type="predicted"/>
<dbReference type="InterPro" id="IPR001048">
    <property type="entry name" value="Asp/Glu/Uridylate_kinase"/>
</dbReference>
<dbReference type="Proteomes" id="UP000318017">
    <property type="component" value="Chromosome"/>
</dbReference>
<sequence length="204" mass="22857">MHKQGSPRPIRIVKLGGSLLNTPDLRSRFDRWCAANPHPCTLVLVGGGSLVDAVRQLDAVHQFSATFSHWLCISLLEQTARLAHQLLPNRLLIETREDLDFFLSSRCATDRRSQQSVAIVQVGLFIHPTQGEIQLPESWDITSDSIAAACCQRMNAEKLVLLKSVTVTRPMDRLDELAQQGIVDPYFPDLAKSLHQVEIVNLRE</sequence>